<protein>
    <submittedName>
        <fullName evidence="2">Uncharacterized protein</fullName>
    </submittedName>
</protein>
<sequence>MEVPMSRRERGFLFSLIVAMGVVCALDPALADTSSTASSAVFTSVQAKASDIFTNVRNILMIIGAIGVLALATMAFFGKFKWSWAVSLLSGLALIAFVGQVVQYFVGTSANIPVN</sequence>
<keyword evidence="1" id="KW-0472">Membrane</keyword>
<keyword evidence="1" id="KW-1133">Transmembrane helix</keyword>
<evidence type="ECO:0000313" key="3">
    <source>
        <dbReference type="Proteomes" id="UP000233293"/>
    </source>
</evidence>
<dbReference type="AlphaFoldDB" id="A0A2N3PQZ4"/>
<gene>
    <name evidence="2" type="ORF">CWS72_19405</name>
</gene>
<accession>A0A2N3PQZ4</accession>
<proteinExistence type="predicted"/>
<name>A0A2N3PQZ4_9PROT</name>
<dbReference type="Proteomes" id="UP000233293">
    <property type="component" value="Unassembled WGS sequence"/>
</dbReference>
<evidence type="ECO:0000313" key="2">
    <source>
        <dbReference type="EMBL" id="PKU22825.1"/>
    </source>
</evidence>
<keyword evidence="3" id="KW-1185">Reference proteome</keyword>
<reference evidence="3" key="1">
    <citation type="submission" date="2017-12" db="EMBL/GenBank/DDBJ databases">
        <title>Draft genome sequence of Telmatospirillum siberiense 26-4b1T, an acidotolerant peatland alphaproteobacterium potentially involved in sulfur cycling.</title>
        <authorList>
            <person name="Hausmann B."/>
            <person name="Pjevac P."/>
            <person name="Schreck K."/>
            <person name="Herbold C.W."/>
            <person name="Daims H."/>
            <person name="Wagner M."/>
            <person name="Pester M."/>
            <person name="Loy A."/>
        </authorList>
    </citation>
    <scope>NUCLEOTIDE SEQUENCE [LARGE SCALE GENOMIC DNA]</scope>
    <source>
        <strain evidence="3">26-4b1</strain>
    </source>
</reference>
<dbReference type="EMBL" id="PIUM01000026">
    <property type="protein sequence ID" value="PKU22825.1"/>
    <property type="molecule type" value="Genomic_DNA"/>
</dbReference>
<dbReference type="Pfam" id="PF04956">
    <property type="entry name" value="TrbC"/>
    <property type="match status" value="1"/>
</dbReference>
<comment type="caution">
    <text evidence="2">The sequence shown here is derived from an EMBL/GenBank/DDBJ whole genome shotgun (WGS) entry which is preliminary data.</text>
</comment>
<dbReference type="InterPro" id="IPR007039">
    <property type="entry name" value="TrbC/VirB2"/>
</dbReference>
<feature type="transmembrane region" description="Helical" evidence="1">
    <location>
        <begin position="84"/>
        <end position="106"/>
    </location>
</feature>
<organism evidence="2 3">
    <name type="scientific">Telmatospirillum siberiense</name>
    <dbReference type="NCBI Taxonomy" id="382514"/>
    <lineage>
        <taxon>Bacteria</taxon>
        <taxon>Pseudomonadati</taxon>
        <taxon>Pseudomonadota</taxon>
        <taxon>Alphaproteobacteria</taxon>
        <taxon>Rhodospirillales</taxon>
        <taxon>Rhodospirillaceae</taxon>
        <taxon>Telmatospirillum</taxon>
    </lineage>
</organism>
<evidence type="ECO:0000256" key="1">
    <source>
        <dbReference type="SAM" id="Phobius"/>
    </source>
</evidence>
<keyword evidence="1" id="KW-0812">Transmembrane</keyword>
<feature type="transmembrane region" description="Helical" evidence="1">
    <location>
        <begin position="55"/>
        <end position="77"/>
    </location>
</feature>